<name>A0A5B9HU83_BACCE</name>
<dbReference type="EMBL" id="CP042874">
    <property type="protein sequence ID" value="QEF17925.1"/>
    <property type="molecule type" value="Genomic_DNA"/>
</dbReference>
<dbReference type="AlphaFoldDB" id="A0A5B9HU83"/>
<keyword evidence="1" id="KW-0808">Transferase</keyword>
<dbReference type="GO" id="GO:0016740">
    <property type="term" value="F:transferase activity"/>
    <property type="evidence" value="ECO:0007669"/>
    <property type="project" value="UniProtKB-KW"/>
</dbReference>
<accession>A0A5B9HU83</accession>
<organism evidence="1">
    <name type="scientific">Bacillus cereus</name>
    <dbReference type="NCBI Taxonomy" id="1396"/>
    <lineage>
        <taxon>Bacteria</taxon>
        <taxon>Bacillati</taxon>
        <taxon>Bacillota</taxon>
        <taxon>Bacilli</taxon>
        <taxon>Bacillales</taxon>
        <taxon>Bacillaceae</taxon>
        <taxon>Bacillus</taxon>
        <taxon>Bacillus cereus group</taxon>
    </lineage>
</organism>
<sequence>MDISIITAQLVKEKVISHYPNSVKVLNGGTTSTIYLLDEQYVVKLNESDVIREEAYFLQFYKKDELFPKLFYKEPLNRYIVYSFLEGTTFCKLGHKRSVLCKLVKEVINKYEVATEIDGWGWKENLVQSWNEFLTTNVMEAHENVRRYISEEAYRTVFKLANSPSRGTGINQPFLLHGDLGFHNFIFQENKLHGVIDPLPVLGDSIYDLIYAFCSTPEDLTKETIGYAMKQCVFHKNDRDLYEEIVIGLYLRIDTCLRHHPKDLEDYLAAWRYWMGEVEVTL</sequence>
<dbReference type="Gene3D" id="3.30.200.150">
    <property type="match status" value="1"/>
</dbReference>
<gene>
    <name evidence="1" type="ORF">FRY47_16705</name>
</gene>
<protein>
    <submittedName>
        <fullName evidence="1">Aminoglycoside phosphotransferase family protein</fullName>
    </submittedName>
</protein>
<dbReference type="SUPFAM" id="SSF56112">
    <property type="entry name" value="Protein kinase-like (PK-like)"/>
    <property type="match status" value="1"/>
</dbReference>
<reference evidence="1" key="1">
    <citation type="submission" date="2019-08" db="EMBL/GenBank/DDBJ databases">
        <title>Antibiosis Participates in the Biocontrol of Bucillus cereus 0-9 Against Rice Sheath Blight.</title>
        <authorList>
            <person name="Wang G."/>
            <person name="Liu F."/>
        </authorList>
    </citation>
    <scope>NUCLEOTIDE SEQUENCE</scope>
    <source>
        <strain evidence="1">09</strain>
    </source>
</reference>
<dbReference type="RefSeq" id="WP_002164480.1">
    <property type="nucleotide sequence ID" value="NZ_CP089601.1"/>
</dbReference>
<proteinExistence type="predicted"/>
<dbReference type="InterPro" id="IPR011009">
    <property type="entry name" value="Kinase-like_dom_sf"/>
</dbReference>
<evidence type="ECO:0000313" key="1">
    <source>
        <dbReference type="EMBL" id="QEF17925.1"/>
    </source>
</evidence>
<dbReference type="Gene3D" id="3.90.1200.10">
    <property type="match status" value="1"/>
</dbReference>